<evidence type="ECO:0000313" key="2">
    <source>
        <dbReference type="Proteomes" id="UP000297597"/>
    </source>
</evidence>
<evidence type="ECO:0000313" key="1">
    <source>
        <dbReference type="EMBL" id="TEB12268.1"/>
    </source>
</evidence>
<accession>A0A4Y7RTD7</accession>
<organism evidence="1 2">
    <name type="scientific">Pelotomaculum propionicicum</name>
    <dbReference type="NCBI Taxonomy" id="258475"/>
    <lineage>
        <taxon>Bacteria</taxon>
        <taxon>Bacillati</taxon>
        <taxon>Bacillota</taxon>
        <taxon>Clostridia</taxon>
        <taxon>Eubacteriales</taxon>
        <taxon>Desulfotomaculaceae</taxon>
        <taxon>Pelotomaculum</taxon>
    </lineage>
</organism>
<gene>
    <name evidence="1" type="ORF">Pmgp_01159</name>
</gene>
<reference evidence="1 2" key="1">
    <citation type="journal article" date="2018" name="Environ. Microbiol.">
        <title>Novel energy conservation strategies and behaviour of Pelotomaculum schinkii driving syntrophic propionate catabolism.</title>
        <authorList>
            <person name="Hidalgo-Ahumada C.A.P."/>
            <person name="Nobu M.K."/>
            <person name="Narihiro T."/>
            <person name="Tamaki H."/>
            <person name="Liu W.T."/>
            <person name="Kamagata Y."/>
            <person name="Stams A.J.M."/>
            <person name="Imachi H."/>
            <person name="Sousa D.Z."/>
        </authorList>
    </citation>
    <scope>NUCLEOTIDE SEQUENCE [LARGE SCALE GENOMIC DNA]</scope>
    <source>
        <strain evidence="1 2">MGP</strain>
    </source>
</reference>
<dbReference type="EMBL" id="QFFZ01000008">
    <property type="protein sequence ID" value="TEB12268.1"/>
    <property type="molecule type" value="Genomic_DNA"/>
</dbReference>
<dbReference type="AlphaFoldDB" id="A0A4Y7RTD7"/>
<dbReference type="OrthoDB" id="9844620at2"/>
<proteinExistence type="predicted"/>
<sequence length="108" mass="12593">MDEIMFKRLMFAGEEEEVKELMKMGYFTKVDGVICRTRKFVEETGSFIDAKKEILFEVVKELGDAQDMEKVMEKAGIKDFITFIFLAEELVEDGRLLKDKLKNVIVKQ</sequence>
<dbReference type="RefSeq" id="WP_134213031.1">
    <property type="nucleotide sequence ID" value="NZ_QFFZ01000008.1"/>
</dbReference>
<name>A0A4Y7RTD7_9FIRM</name>
<protein>
    <submittedName>
        <fullName evidence="1">Uncharacterized protein</fullName>
    </submittedName>
</protein>
<keyword evidence="2" id="KW-1185">Reference proteome</keyword>
<comment type="caution">
    <text evidence="1">The sequence shown here is derived from an EMBL/GenBank/DDBJ whole genome shotgun (WGS) entry which is preliminary data.</text>
</comment>
<dbReference type="Proteomes" id="UP000297597">
    <property type="component" value="Unassembled WGS sequence"/>
</dbReference>